<keyword evidence="1" id="KW-0812">Transmembrane</keyword>
<proteinExistence type="predicted"/>
<protein>
    <submittedName>
        <fullName evidence="2">Uncharacterized protein</fullName>
    </submittedName>
</protein>
<keyword evidence="1" id="KW-1133">Transmembrane helix</keyword>
<evidence type="ECO:0000313" key="3">
    <source>
        <dbReference type="Proteomes" id="UP001595733"/>
    </source>
</evidence>
<feature type="transmembrane region" description="Helical" evidence="1">
    <location>
        <begin position="31"/>
        <end position="48"/>
    </location>
</feature>
<keyword evidence="3" id="KW-1185">Reference proteome</keyword>
<reference evidence="3" key="1">
    <citation type="journal article" date="2019" name="Int. J. Syst. Evol. Microbiol.">
        <title>The Global Catalogue of Microorganisms (GCM) 10K type strain sequencing project: providing services to taxonomists for standard genome sequencing and annotation.</title>
        <authorList>
            <consortium name="The Broad Institute Genomics Platform"/>
            <consortium name="The Broad Institute Genome Sequencing Center for Infectious Disease"/>
            <person name="Wu L."/>
            <person name="Ma J."/>
        </authorList>
    </citation>
    <scope>NUCLEOTIDE SEQUENCE [LARGE SCALE GENOMIC DNA]</scope>
    <source>
        <strain evidence="3">CCUG 50353</strain>
    </source>
</reference>
<evidence type="ECO:0000256" key="1">
    <source>
        <dbReference type="SAM" id="Phobius"/>
    </source>
</evidence>
<feature type="transmembrane region" description="Helical" evidence="1">
    <location>
        <begin position="6"/>
        <end position="24"/>
    </location>
</feature>
<comment type="caution">
    <text evidence="2">The sequence shown here is derived from an EMBL/GenBank/DDBJ whole genome shotgun (WGS) entry which is preliminary data.</text>
</comment>
<evidence type="ECO:0000313" key="2">
    <source>
        <dbReference type="EMBL" id="MFC4355665.1"/>
    </source>
</evidence>
<keyword evidence="1" id="KW-0472">Membrane</keyword>
<gene>
    <name evidence="2" type="ORF">ACFO0S_11440</name>
</gene>
<dbReference type="RefSeq" id="WP_378142206.1">
    <property type="nucleotide sequence ID" value="NZ_JBHSEF010000023.1"/>
</dbReference>
<dbReference type="EMBL" id="JBHSEF010000023">
    <property type="protein sequence ID" value="MFC4355665.1"/>
    <property type="molecule type" value="Genomic_DNA"/>
</dbReference>
<accession>A0ABV8UXE8</accession>
<organism evidence="2 3">
    <name type="scientific">Chryseomicrobium palamuruense</name>
    <dbReference type="NCBI Taxonomy" id="682973"/>
    <lineage>
        <taxon>Bacteria</taxon>
        <taxon>Bacillati</taxon>
        <taxon>Bacillota</taxon>
        <taxon>Bacilli</taxon>
        <taxon>Bacillales</taxon>
        <taxon>Caryophanaceae</taxon>
        <taxon>Chryseomicrobium</taxon>
    </lineage>
</organism>
<name>A0ABV8UXE8_9BACL</name>
<sequence length="67" mass="7496">MGFWYFLILFIGISLVALALIKRSMHTSRKWAMLVAGVGMVALSLFMFQDGSAEIVDNLLKSMNIDL</sequence>
<dbReference type="Proteomes" id="UP001595733">
    <property type="component" value="Unassembled WGS sequence"/>
</dbReference>